<feature type="non-terminal residue" evidence="3">
    <location>
        <position position="91"/>
    </location>
</feature>
<keyword evidence="2" id="KW-0472">Membrane</keyword>
<dbReference type="EMBL" id="JAPFRF010000008">
    <property type="protein sequence ID" value="KAJ7324236.1"/>
    <property type="molecule type" value="Genomic_DNA"/>
</dbReference>
<comment type="caution">
    <text evidence="3">The sequence shown here is derived from an EMBL/GenBank/DDBJ whole genome shotgun (WGS) entry which is preliminary data.</text>
</comment>
<evidence type="ECO:0000313" key="4">
    <source>
        <dbReference type="Proteomes" id="UP001142489"/>
    </source>
</evidence>
<feature type="transmembrane region" description="Helical" evidence="2">
    <location>
        <begin position="53"/>
        <end position="75"/>
    </location>
</feature>
<feature type="region of interest" description="Disordered" evidence="1">
    <location>
        <begin position="1"/>
        <end position="28"/>
    </location>
</feature>
<dbReference type="OrthoDB" id="9990384at2759"/>
<proteinExistence type="predicted"/>
<gene>
    <name evidence="3" type="ORF">JRQ81_017256</name>
</gene>
<reference evidence="3" key="1">
    <citation type="journal article" date="2023" name="DNA Res.">
        <title>Chromosome-level genome assembly of Phrynocephalus forsythii using third-generation DNA sequencing and Hi-C analysis.</title>
        <authorList>
            <person name="Qi Y."/>
            <person name="Zhao W."/>
            <person name="Zhao Y."/>
            <person name="Niu C."/>
            <person name="Cao S."/>
            <person name="Zhang Y."/>
        </authorList>
    </citation>
    <scope>NUCLEOTIDE SEQUENCE</scope>
    <source>
        <tissue evidence="3">Muscle</tissue>
    </source>
</reference>
<keyword evidence="2" id="KW-1133">Transmembrane helix</keyword>
<evidence type="ECO:0000313" key="3">
    <source>
        <dbReference type="EMBL" id="KAJ7324236.1"/>
    </source>
</evidence>
<protein>
    <submittedName>
        <fullName evidence="3">Uncharacterized protein</fullName>
    </submittedName>
</protein>
<evidence type="ECO:0000256" key="2">
    <source>
        <dbReference type="SAM" id="Phobius"/>
    </source>
</evidence>
<accession>A0A9Q1B009</accession>
<evidence type="ECO:0000256" key="1">
    <source>
        <dbReference type="SAM" id="MobiDB-lite"/>
    </source>
</evidence>
<name>A0A9Q1B009_9SAUR</name>
<keyword evidence="2" id="KW-0812">Transmembrane</keyword>
<sequence length="91" mass="10470">MSSGFPKQTLPSPGQKQVERDSTSTSCHFSTDVERSELHFKGTMKYHFPARNFFLALLLLETISVGLSNRLPYFINYFFDTYLLINEDTPV</sequence>
<organism evidence="3 4">
    <name type="scientific">Phrynocephalus forsythii</name>
    <dbReference type="NCBI Taxonomy" id="171643"/>
    <lineage>
        <taxon>Eukaryota</taxon>
        <taxon>Metazoa</taxon>
        <taxon>Chordata</taxon>
        <taxon>Craniata</taxon>
        <taxon>Vertebrata</taxon>
        <taxon>Euteleostomi</taxon>
        <taxon>Lepidosauria</taxon>
        <taxon>Squamata</taxon>
        <taxon>Bifurcata</taxon>
        <taxon>Unidentata</taxon>
        <taxon>Episquamata</taxon>
        <taxon>Toxicofera</taxon>
        <taxon>Iguania</taxon>
        <taxon>Acrodonta</taxon>
        <taxon>Agamidae</taxon>
        <taxon>Agaminae</taxon>
        <taxon>Phrynocephalus</taxon>
    </lineage>
</organism>
<feature type="compositionally biased region" description="Polar residues" evidence="1">
    <location>
        <begin position="1"/>
        <end position="15"/>
    </location>
</feature>
<dbReference type="Proteomes" id="UP001142489">
    <property type="component" value="Unassembled WGS sequence"/>
</dbReference>
<dbReference type="AlphaFoldDB" id="A0A9Q1B009"/>
<keyword evidence="4" id="KW-1185">Reference proteome</keyword>